<comment type="caution">
    <text evidence="2">The sequence shown here is derived from an EMBL/GenBank/DDBJ whole genome shotgun (WGS) entry which is preliminary data.</text>
</comment>
<name>A0A6A3CRZ2_HIBSY</name>
<sequence length="310" mass="35156">MRTTKESRFKYPIRFRNGDGKGMVELHTGDTKKRKPLSEGEVGVVRTLLQIRTKNRTGMVRLVGGTRRGSPDGQMMINKFISDEVSGEKEQKLGFEKMVGTAKVTLKNKDGELNLAAKDSISKEKETHISIERSKASLSEEFDKVQAELDGANRRPHIASINDMYKLLQDCNSSLRLYNSKLQTDLTAANETIKREEKERLNMVENLHTLRCQHKSLQDQLTSSIASQEGAMKEKDALMKEVACLRMELHQIKDDRDQYQQQEQSLAVEVSNYKELATNSSELEISDMSALMTKNEFEGKKDSLTSYINA</sequence>
<keyword evidence="1" id="KW-0175">Coiled coil</keyword>
<evidence type="ECO:0000313" key="3">
    <source>
        <dbReference type="Proteomes" id="UP000436088"/>
    </source>
</evidence>
<feature type="coiled-coil region" evidence="1">
    <location>
        <begin position="179"/>
        <end position="269"/>
    </location>
</feature>
<dbReference type="Proteomes" id="UP000436088">
    <property type="component" value="Unassembled WGS sequence"/>
</dbReference>
<dbReference type="AlphaFoldDB" id="A0A6A3CRZ2"/>
<reference evidence="2" key="1">
    <citation type="submission" date="2019-09" db="EMBL/GenBank/DDBJ databases">
        <title>Draft genome information of white flower Hibiscus syriacus.</title>
        <authorList>
            <person name="Kim Y.-M."/>
        </authorList>
    </citation>
    <scope>NUCLEOTIDE SEQUENCE [LARGE SCALE GENOMIC DNA]</scope>
    <source>
        <strain evidence="2">YM2019G1</strain>
    </source>
</reference>
<accession>A0A6A3CRZ2</accession>
<evidence type="ECO:0000256" key="1">
    <source>
        <dbReference type="SAM" id="Coils"/>
    </source>
</evidence>
<organism evidence="2 3">
    <name type="scientific">Hibiscus syriacus</name>
    <name type="common">Rose of Sharon</name>
    <dbReference type="NCBI Taxonomy" id="106335"/>
    <lineage>
        <taxon>Eukaryota</taxon>
        <taxon>Viridiplantae</taxon>
        <taxon>Streptophyta</taxon>
        <taxon>Embryophyta</taxon>
        <taxon>Tracheophyta</taxon>
        <taxon>Spermatophyta</taxon>
        <taxon>Magnoliopsida</taxon>
        <taxon>eudicotyledons</taxon>
        <taxon>Gunneridae</taxon>
        <taxon>Pentapetalae</taxon>
        <taxon>rosids</taxon>
        <taxon>malvids</taxon>
        <taxon>Malvales</taxon>
        <taxon>Malvaceae</taxon>
        <taxon>Malvoideae</taxon>
        <taxon>Hibiscus</taxon>
    </lineage>
</organism>
<keyword evidence="3" id="KW-1185">Reference proteome</keyword>
<dbReference type="EMBL" id="VEPZ02000167">
    <property type="protein sequence ID" value="KAE8732180.1"/>
    <property type="molecule type" value="Genomic_DNA"/>
</dbReference>
<evidence type="ECO:0000313" key="2">
    <source>
        <dbReference type="EMBL" id="KAE8732180.1"/>
    </source>
</evidence>
<gene>
    <name evidence="2" type="ORF">F3Y22_tig00002237pilonHSYRG00661</name>
</gene>
<proteinExistence type="predicted"/>
<protein>
    <submittedName>
        <fullName evidence="2">Kinesin 3 isoform 2</fullName>
    </submittedName>
</protein>